<accession>A0A6M0RAR7</accession>
<evidence type="ECO:0000313" key="1">
    <source>
        <dbReference type="EMBL" id="NEZ47312.1"/>
    </source>
</evidence>
<dbReference type="AlphaFoldDB" id="A0A6M0RAR7"/>
<proteinExistence type="predicted"/>
<sequence length="225" mass="26952">MVSKYNSSYYWENLIAQNKPIWKGAFQNLSLTRDSKFIHCVIINYDKNIIEDNWAYYPDVKSMLGFIQYVFVPTAFFTWLSNEFNEFVVPIAPSYEILGYLKEFNKKHQENFLNIMKTTIEKLNSLWYLTEEECIKEIKDFSKEFNKQWGEKNGKLLSLNIFEDSFQIGEYIIPKNHNDVFLEVLEEEIGLTKDQWEEVYTKVYENEFMKRQFINILNYKIGCCG</sequence>
<keyword evidence="2" id="KW-1185">Reference proteome</keyword>
<gene>
    <name evidence="1" type="ORF">FDF74_08895</name>
</gene>
<comment type="caution">
    <text evidence="1">The sequence shown here is derived from an EMBL/GenBank/DDBJ whole genome shotgun (WGS) entry which is preliminary data.</text>
</comment>
<dbReference type="RefSeq" id="WP_163249383.1">
    <property type="nucleotide sequence ID" value="NZ_SXDP01000006.1"/>
</dbReference>
<dbReference type="EMBL" id="SXDP01000006">
    <property type="protein sequence ID" value="NEZ47312.1"/>
    <property type="molecule type" value="Genomic_DNA"/>
</dbReference>
<organism evidence="1 2">
    <name type="scientific">Clostridium niameyense</name>
    <dbReference type="NCBI Taxonomy" id="1622073"/>
    <lineage>
        <taxon>Bacteria</taxon>
        <taxon>Bacillati</taxon>
        <taxon>Bacillota</taxon>
        <taxon>Clostridia</taxon>
        <taxon>Eubacteriales</taxon>
        <taxon>Clostridiaceae</taxon>
        <taxon>Clostridium</taxon>
    </lineage>
</organism>
<name>A0A6M0RAR7_9CLOT</name>
<evidence type="ECO:0000313" key="2">
    <source>
        <dbReference type="Proteomes" id="UP000473885"/>
    </source>
</evidence>
<protein>
    <submittedName>
        <fullName evidence="1">Uncharacterized protein</fullName>
    </submittedName>
</protein>
<reference evidence="1 2" key="1">
    <citation type="submission" date="2019-04" db="EMBL/GenBank/DDBJ databases">
        <title>Genome sequencing of Clostridium botulinum Groups I-IV and Clostridium butyricum.</title>
        <authorList>
            <person name="Brunt J."/>
            <person name="Van Vliet A.H.M."/>
            <person name="Stringer S.C."/>
            <person name="Carter A.T."/>
            <person name="Peck M.W."/>
        </authorList>
    </citation>
    <scope>NUCLEOTIDE SEQUENCE [LARGE SCALE GENOMIC DNA]</scope>
    <source>
        <strain evidence="1 2">IFR 18/094</strain>
    </source>
</reference>
<dbReference type="Proteomes" id="UP000473885">
    <property type="component" value="Unassembled WGS sequence"/>
</dbReference>